<proteinExistence type="predicted"/>
<dbReference type="eggNOG" id="COG1280">
    <property type="taxonomic scope" value="Bacteria"/>
</dbReference>
<feature type="transmembrane region" description="Helical" evidence="7">
    <location>
        <begin position="27"/>
        <end position="51"/>
    </location>
</feature>
<evidence type="ECO:0000256" key="3">
    <source>
        <dbReference type="ARBA" id="ARBA00022692"/>
    </source>
</evidence>
<evidence type="ECO:0000256" key="4">
    <source>
        <dbReference type="ARBA" id="ARBA00022970"/>
    </source>
</evidence>
<evidence type="ECO:0000256" key="2">
    <source>
        <dbReference type="ARBA" id="ARBA00022475"/>
    </source>
</evidence>
<keyword evidence="4" id="KW-0029">Amino-acid transport</keyword>
<keyword evidence="3 7" id="KW-0812">Transmembrane</keyword>
<reference evidence="9" key="1">
    <citation type="journal article" date="2012" name="Appl. Microbiol. Biotechnol.">
        <title>The complete genome sequence of Pantoea ananatis AJ13355, an organism with great biotechnological potential.</title>
        <authorList>
            <person name="Hara Y."/>
            <person name="Kadotani N."/>
            <person name="Izui H."/>
            <person name="Katashkina J.I."/>
            <person name="Kuvaeva T.M."/>
            <person name="Andreeva I.G."/>
            <person name="Golubeva L.I."/>
            <person name="Malko D.B."/>
            <person name="Makeev V.J."/>
            <person name="Mashko S.V."/>
            <person name="Kozlov Y.I."/>
        </authorList>
    </citation>
    <scope>NUCLEOTIDE SEQUENCE [LARGE SCALE GENOMIC DNA]</scope>
    <source>
        <strain evidence="9">AJ13355</strain>
    </source>
</reference>
<accession>A0A0H3L154</accession>
<organism evidence="8 9">
    <name type="scientific">Pantoea ananatis (strain AJ13355)</name>
    <dbReference type="NCBI Taxonomy" id="932677"/>
    <lineage>
        <taxon>Bacteria</taxon>
        <taxon>Pseudomonadati</taxon>
        <taxon>Pseudomonadota</taxon>
        <taxon>Gammaproteobacteria</taxon>
        <taxon>Enterobacterales</taxon>
        <taxon>Erwiniaceae</taxon>
        <taxon>Pantoea</taxon>
    </lineage>
</organism>
<keyword evidence="5 7" id="KW-1133">Transmembrane helix</keyword>
<sequence length="231" mass="25243">MGFCWLYRQKTACYCERMFTGDTLMTASLLSFLLAIIILTLTPGFDTALILRSAAAQGWQRASATALGVATGCLLWGIAVGLGLGALLLASEMAYNLLKWAGAAYLLYLGIRLLWHPRAQSVSMHAEAAAQQRHLACFTRGLLGNLLNPKVGVFYVTFLPQFIPQGASVPIWCSLMALTHMLVGLAWSTVLIGSSHYFAEQLKRPRIVKIMDRLTGCVFIGFAAKLALSRR</sequence>
<dbReference type="AlphaFoldDB" id="A0A0H3L154"/>
<dbReference type="PANTHER" id="PTHR30086">
    <property type="entry name" value="ARGININE EXPORTER PROTEIN ARGO"/>
    <property type="match status" value="1"/>
</dbReference>
<dbReference type="GO" id="GO:0015171">
    <property type="term" value="F:amino acid transmembrane transporter activity"/>
    <property type="evidence" value="ECO:0007669"/>
    <property type="project" value="TreeGrafter"/>
</dbReference>
<dbReference type="EMBL" id="AP012032">
    <property type="protein sequence ID" value="BAK11605.1"/>
    <property type="molecule type" value="Genomic_DNA"/>
</dbReference>
<dbReference type="PANTHER" id="PTHR30086:SF20">
    <property type="entry name" value="ARGININE EXPORTER PROTEIN ARGO-RELATED"/>
    <property type="match status" value="1"/>
</dbReference>
<dbReference type="KEGG" id="paj:PAJ_1525"/>
<keyword evidence="2" id="KW-1003">Cell membrane</keyword>
<keyword evidence="6 7" id="KW-0472">Membrane</keyword>
<comment type="subcellular location">
    <subcellularLocation>
        <location evidence="1">Cell membrane</location>
        <topology evidence="1">Multi-pass membrane protein</topology>
    </subcellularLocation>
</comment>
<keyword evidence="4" id="KW-0813">Transport</keyword>
<dbReference type="GO" id="GO:0005886">
    <property type="term" value="C:plasma membrane"/>
    <property type="evidence" value="ECO:0007669"/>
    <property type="project" value="UniProtKB-SubCell"/>
</dbReference>
<evidence type="ECO:0000256" key="6">
    <source>
        <dbReference type="ARBA" id="ARBA00023136"/>
    </source>
</evidence>
<feature type="transmembrane region" description="Helical" evidence="7">
    <location>
        <begin position="142"/>
        <end position="163"/>
    </location>
</feature>
<dbReference type="PIRSF" id="PIRSF006324">
    <property type="entry name" value="LeuE"/>
    <property type="match status" value="1"/>
</dbReference>
<dbReference type="Proteomes" id="UP000006690">
    <property type="component" value="Chromosome"/>
</dbReference>
<evidence type="ECO:0000256" key="7">
    <source>
        <dbReference type="SAM" id="Phobius"/>
    </source>
</evidence>
<evidence type="ECO:0000313" key="9">
    <source>
        <dbReference type="Proteomes" id="UP000006690"/>
    </source>
</evidence>
<evidence type="ECO:0000313" key="8">
    <source>
        <dbReference type="EMBL" id="BAK11605.1"/>
    </source>
</evidence>
<evidence type="ECO:0000256" key="5">
    <source>
        <dbReference type="ARBA" id="ARBA00022989"/>
    </source>
</evidence>
<dbReference type="InterPro" id="IPR001123">
    <property type="entry name" value="LeuE-type"/>
</dbReference>
<evidence type="ECO:0000256" key="1">
    <source>
        <dbReference type="ARBA" id="ARBA00004651"/>
    </source>
</evidence>
<feature type="transmembrane region" description="Helical" evidence="7">
    <location>
        <begin position="169"/>
        <end position="198"/>
    </location>
</feature>
<gene>
    <name evidence="8" type="primary">yrhP</name>
    <name evidence="8" type="ordered locus">PAJ_1525</name>
</gene>
<dbReference type="HOGENOM" id="CLU_079569_3_0_6"/>
<name>A0A0H3L154_PANAA</name>
<dbReference type="PATRIC" id="fig|932677.3.peg.1776"/>
<protein>
    <submittedName>
        <fullName evidence="8">Homoserine/homoserine lactone efflux protein YrhP</fullName>
    </submittedName>
</protein>
<feature type="transmembrane region" description="Helical" evidence="7">
    <location>
        <begin position="97"/>
        <end position="115"/>
    </location>
</feature>
<dbReference type="Pfam" id="PF01810">
    <property type="entry name" value="LysE"/>
    <property type="match status" value="1"/>
</dbReference>
<feature type="transmembrane region" description="Helical" evidence="7">
    <location>
        <begin position="63"/>
        <end position="91"/>
    </location>
</feature>